<dbReference type="OrthoDB" id="9805366at2"/>
<dbReference type="RefSeq" id="WP_037167296.1">
    <property type="nucleotide sequence ID" value="NZ_JOKI01000016.1"/>
</dbReference>
<keyword evidence="4" id="KW-1185">Reference proteome</keyword>
<dbReference type="InterPro" id="IPR002213">
    <property type="entry name" value="UDP_glucos_trans"/>
</dbReference>
<evidence type="ECO:0000259" key="2">
    <source>
        <dbReference type="Pfam" id="PF06722"/>
    </source>
</evidence>
<dbReference type="AlphaFoldDB" id="A0A922T9P2"/>
<comment type="caution">
    <text evidence="3">The sequence shown here is derived from an EMBL/GenBank/DDBJ whole genome shotgun (WGS) entry which is preliminary data.</text>
</comment>
<dbReference type="GO" id="GO:0008194">
    <property type="term" value="F:UDP-glycosyltransferase activity"/>
    <property type="evidence" value="ECO:0007669"/>
    <property type="project" value="InterPro"/>
</dbReference>
<reference evidence="3 4" key="1">
    <citation type="submission" date="2014-06" db="EMBL/GenBank/DDBJ databases">
        <title>Rhizobium pelagicum/R2-400B4.</title>
        <authorList>
            <person name="Kimes N.E."/>
            <person name="Lopez-Perez M."/>
        </authorList>
    </citation>
    <scope>NUCLEOTIDE SEQUENCE [LARGE SCALE GENOMIC DNA]</scope>
    <source>
        <strain evidence="3 4">R2-400B4</strain>
    </source>
</reference>
<dbReference type="GO" id="GO:0033072">
    <property type="term" value="P:vancomycin biosynthetic process"/>
    <property type="evidence" value="ECO:0007669"/>
    <property type="project" value="UniProtKB-ARBA"/>
</dbReference>
<name>A0A922T9P2_9HYPH</name>
<dbReference type="Pfam" id="PF03033">
    <property type="entry name" value="Glyco_transf_28"/>
    <property type="match status" value="1"/>
</dbReference>
<dbReference type="FunFam" id="3.40.50.2000:FF:000009">
    <property type="entry name" value="Sterol 3-beta-glucosyltransferase UGT80A2"/>
    <property type="match status" value="1"/>
</dbReference>
<evidence type="ECO:0000313" key="4">
    <source>
        <dbReference type="Proteomes" id="UP000052167"/>
    </source>
</evidence>
<dbReference type="Proteomes" id="UP000052167">
    <property type="component" value="Unassembled WGS sequence"/>
</dbReference>
<proteinExistence type="predicted"/>
<dbReference type="InterPro" id="IPR004276">
    <property type="entry name" value="GlycoTrans_28_N"/>
</dbReference>
<evidence type="ECO:0000259" key="1">
    <source>
        <dbReference type="Pfam" id="PF03033"/>
    </source>
</evidence>
<feature type="domain" description="Glycosyltransferase family 28 N-terminal" evidence="1">
    <location>
        <begin position="3"/>
        <end position="36"/>
    </location>
</feature>
<dbReference type="GO" id="GO:0016758">
    <property type="term" value="F:hexosyltransferase activity"/>
    <property type="evidence" value="ECO:0007669"/>
    <property type="project" value="InterPro"/>
</dbReference>
<protein>
    <submittedName>
        <fullName evidence="3">Glycosyl transferase</fullName>
    </submittedName>
</protein>
<dbReference type="InterPro" id="IPR050426">
    <property type="entry name" value="Glycosyltransferase_28"/>
</dbReference>
<accession>A0A922T9P2</accession>
<dbReference type="PANTHER" id="PTHR48050:SF13">
    <property type="entry name" value="STEROL 3-BETA-GLUCOSYLTRANSFERASE UGT80A2"/>
    <property type="match status" value="1"/>
</dbReference>
<sequence length="377" mass="40757">MRVTLATYGSRGDVEPFVALALELKKLGADVTLCIPPDEEFVGLADRFEIATRTFPRAWHSWAEEQTTTAEEHVVSVDDYVRKYIDATFEPLRRAVDGADILIASGMLHFVSGSVAELTGVPYHFVIFAPNLLGSQAWQGAARAPLDAHRAANGLRLVGDVRRFLFSERPWLAADRVLAPESGTADLHTVRTDAWVLNDERVLPAELEAFLKAGPPPVYVGFGSMRVGTEIVRTATDAIRANGCRAVISKGQSGLQLIDELRDCFLVGEVNHQALFRRVAAVIHHGGAGTTYAAARARTPQVVVPQSASDQYFWADRVSALGIGIKIDGAAPSTTSLSHAIAIVLSDSMRNLARDVSARMRADGAAQAARTILAETY</sequence>
<dbReference type="Pfam" id="PF06722">
    <property type="entry name" value="EryCIII-like_C"/>
    <property type="match status" value="1"/>
</dbReference>
<evidence type="ECO:0000313" key="3">
    <source>
        <dbReference type="EMBL" id="KEQ03225.1"/>
    </source>
</evidence>
<dbReference type="Gene3D" id="3.40.50.2000">
    <property type="entry name" value="Glycogen Phosphorylase B"/>
    <property type="match status" value="2"/>
</dbReference>
<organism evidence="3 4">
    <name type="scientific">Pseudorhizobium pelagicum</name>
    <dbReference type="NCBI Taxonomy" id="1509405"/>
    <lineage>
        <taxon>Bacteria</taxon>
        <taxon>Pseudomonadati</taxon>
        <taxon>Pseudomonadota</taxon>
        <taxon>Alphaproteobacteria</taxon>
        <taxon>Hyphomicrobiales</taxon>
        <taxon>Rhizobiaceae</taxon>
        <taxon>Rhizobium/Agrobacterium group</taxon>
        <taxon>Pseudorhizobium</taxon>
    </lineage>
</organism>
<dbReference type="InterPro" id="IPR010610">
    <property type="entry name" value="EryCIII-like_C"/>
</dbReference>
<dbReference type="CDD" id="cd03784">
    <property type="entry name" value="GT1_Gtf-like"/>
    <property type="match status" value="1"/>
</dbReference>
<dbReference type="EMBL" id="JOKJ01000036">
    <property type="protein sequence ID" value="KEQ03225.1"/>
    <property type="molecule type" value="Genomic_DNA"/>
</dbReference>
<gene>
    <name evidence="3" type="ORF">GV68_17675</name>
</gene>
<keyword evidence="3" id="KW-0808">Transferase</keyword>
<dbReference type="PANTHER" id="PTHR48050">
    <property type="entry name" value="STEROL 3-BETA-GLUCOSYLTRANSFERASE"/>
    <property type="match status" value="1"/>
</dbReference>
<dbReference type="GO" id="GO:0005975">
    <property type="term" value="P:carbohydrate metabolic process"/>
    <property type="evidence" value="ECO:0007669"/>
    <property type="project" value="InterPro"/>
</dbReference>
<feature type="domain" description="Erythromycin biosynthesis protein CIII-like C-terminal" evidence="2">
    <location>
        <begin position="266"/>
        <end position="369"/>
    </location>
</feature>
<dbReference type="SUPFAM" id="SSF53756">
    <property type="entry name" value="UDP-Glycosyltransferase/glycogen phosphorylase"/>
    <property type="match status" value="1"/>
</dbReference>